<feature type="domain" description="F-box/LRR-repeat protein 15/At3g58940/PEG3-like LRR" evidence="1">
    <location>
        <begin position="114"/>
        <end position="201"/>
    </location>
</feature>
<dbReference type="Gene3D" id="3.80.10.10">
    <property type="entry name" value="Ribonuclease Inhibitor"/>
    <property type="match status" value="1"/>
</dbReference>
<reference evidence="2" key="3">
    <citation type="submission" date="2020-06" db="EMBL/GenBank/DDBJ databases">
        <title>Helianthus annuus Genome sequencing and assembly Release 2.</title>
        <authorList>
            <person name="Gouzy J."/>
            <person name="Langlade N."/>
            <person name="Munos S."/>
        </authorList>
    </citation>
    <scope>NUCLEOTIDE SEQUENCE</scope>
    <source>
        <tissue evidence="2">Leaves</tissue>
    </source>
</reference>
<dbReference type="PANTHER" id="PTHR31639:SF315">
    <property type="entry name" value="LEUCINE-RICH REPEAT DOMAIN SUPERFAMILY, F-BOX-LIKE DOMAIN SUPERFAMILY"/>
    <property type="match status" value="1"/>
</dbReference>
<keyword evidence="4" id="KW-1185">Reference proteome</keyword>
<dbReference type="EMBL" id="CM007906">
    <property type="protein sequence ID" value="OTF86092.1"/>
    <property type="molecule type" value="Genomic_DNA"/>
</dbReference>
<dbReference type="Pfam" id="PF24758">
    <property type="entry name" value="LRR_At5g56370"/>
    <property type="match status" value="1"/>
</dbReference>
<dbReference type="InterPro" id="IPR055411">
    <property type="entry name" value="LRR_FXL15/At3g58940/PEG3-like"/>
</dbReference>
<evidence type="ECO:0000313" key="2">
    <source>
        <dbReference type="EMBL" id="KAF5754764.1"/>
    </source>
</evidence>
<dbReference type="OMA" id="YCSIQHP"/>
<dbReference type="Proteomes" id="UP000215914">
    <property type="component" value="Chromosome 17"/>
</dbReference>
<organism evidence="3 4">
    <name type="scientific">Helianthus annuus</name>
    <name type="common">Common sunflower</name>
    <dbReference type="NCBI Taxonomy" id="4232"/>
    <lineage>
        <taxon>Eukaryota</taxon>
        <taxon>Viridiplantae</taxon>
        <taxon>Streptophyta</taxon>
        <taxon>Embryophyta</taxon>
        <taxon>Tracheophyta</taxon>
        <taxon>Spermatophyta</taxon>
        <taxon>Magnoliopsida</taxon>
        <taxon>eudicotyledons</taxon>
        <taxon>Gunneridae</taxon>
        <taxon>Pentapetalae</taxon>
        <taxon>asterids</taxon>
        <taxon>campanulids</taxon>
        <taxon>Asterales</taxon>
        <taxon>Asteraceae</taxon>
        <taxon>Asteroideae</taxon>
        <taxon>Heliantheae alliance</taxon>
        <taxon>Heliantheae</taxon>
        <taxon>Helianthus</taxon>
    </lineage>
</organism>
<gene>
    <name evidence="3" type="ORF">HannXRQ_Chr17g0547021</name>
    <name evidence="2" type="ORF">HanXRQr2_Chr17g0794921</name>
</gene>
<dbReference type="InParanoid" id="A0A251RP24"/>
<evidence type="ECO:0000259" key="1">
    <source>
        <dbReference type="Pfam" id="PF24758"/>
    </source>
</evidence>
<dbReference type="PANTHER" id="PTHR31639">
    <property type="entry name" value="F-BOX PROTEIN-LIKE"/>
    <property type="match status" value="1"/>
</dbReference>
<dbReference type="InterPro" id="IPR036047">
    <property type="entry name" value="F-box-like_dom_sf"/>
</dbReference>
<dbReference type="SUPFAM" id="SSF52047">
    <property type="entry name" value="RNI-like"/>
    <property type="match status" value="1"/>
</dbReference>
<proteinExistence type="predicted"/>
<protein>
    <submittedName>
        <fullName evidence="2">F-box-like domain superfamily protein</fullName>
    </submittedName>
    <submittedName>
        <fullName evidence="3">Putative F-box domain, FBD domain, Leucine-rich repeat domain, L domain-like protein</fullName>
    </submittedName>
</protein>
<name>A0A251RP24_HELAN</name>
<sequence>MKAKRLSKAPRLDRLTTLPQTIIEVILCLLPIEEAARTSILSREWRYKWTTIPKLEFDESTFETSTKEITVKELRCKLFGAIHQVLLLRQAPILDFTLSIYTHHKCYEIDQIILHLSRNHNVKKITLDFWPKNSYPLPLSFFSLHHLTHLYLQYCDFDHEPTFNGFGNLTSLSLSRPSISRKSLLHLLSNCPSLKSFRLFIDYEEFYGHERPNIMELFKSLPVIEHLTTWGYIAPLFVIDSAPQELPTSLIHLKYFCFEQMGIVNRDGYSFGLTFLLVLLKCSPNLERIKLEVDTDEDFDKGTLKLEEYSVIFENYSDVWLEHLNELKIQHFRNFNPELELVKFILARSPNLKKVILITWINNKNEELELLNVLSHAARASRVEIVVENLWTESDSDDYEDV</sequence>
<dbReference type="EMBL" id="MNCJ02000332">
    <property type="protein sequence ID" value="KAF5754764.1"/>
    <property type="molecule type" value="Genomic_DNA"/>
</dbReference>
<dbReference type="InterPro" id="IPR032675">
    <property type="entry name" value="LRR_dom_sf"/>
</dbReference>
<accession>A0A251RP24</accession>
<dbReference type="OrthoDB" id="668413at2759"/>
<dbReference type="SUPFAM" id="SSF81383">
    <property type="entry name" value="F-box domain"/>
    <property type="match status" value="1"/>
</dbReference>
<evidence type="ECO:0000313" key="3">
    <source>
        <dbReference type="EMBL" id="OTF86092.1"/>
    </source>
</evidence>
<evidence type="ECO:0000313" key="4">
    <source>
        <dbReference type="Proteomes" id="UP000215914"/>
    </source>
</evidence>
<dbReference type="Gramene" id="mRNA:HanXRQr2_Chr17g0794921">
    <property type="protein sequence ID" value="mRNA:HanXRQr2_Chr17g0794921"/>
    <property type="gene ID" value="HanXRQr2_Chr17g0794921"/>
</dbReference>
<reference evidence="3" key="2">
    <citation type="submission" date="2017-02" db="EMBL/GenBank/DDBJ databases">
        <title>Sunflower complete genome.</title>
        <authorList>
            <person name="Langlade N."/>
            <person name="Munos S."/>
        </authorList>
    </citation>
    <scope>NUCLEOTIDE SEQUENCE [LARGE SCALE GENOMIC DNA]</scope>
    <source>
        <tissue evidence="3">Leaves</tissue>
    </source>
</reference>
<reference evidence="2 4" key="1">
    <citation type="journal article" date="2017" name="Nature">
        <title>The sunflower genome provides insights into oil metabolism, flowering and Asterid evolution.</title>
        <authorList>
            <person name="Badouin H."/>
            <person name="Gouzy J."/>
            <person name="Grassa C.J."/>
            <person name="Murat F."/>
            <person name="Staton S.E."/>
            <person name="Cottret L."/>
            <person name="Lelandais-Briere C."/>
            <person name="Owens G.L."/>
            <person name="Carrere S."/>
            <person name="Mayjonade B."/>
            <person name="Legrand L."/>
            <person name="Gill N."/>
            <person name="Kane N.C."/>
            <person name="Bowers J.E."/>
            <person name="Hubner S."/>
            <person name="Bellec A."/>
            <person name="Berard A."/>
            <person name="Berges H."/>
            <person name="Blanchet N."/>
            <person name="Boniface M.C."/>
            <person name="Brunel D."/>
            <person name="Catrice O."/>
            <person name="Chaidir N."/>
            <person name="Claudel C."/>
            <person name="Donnadieu C."/>
            <person name="Faraut T."/>
            <person name="Fievet G."/>
            <person name="Helmstetter N."/>
            <person name="King M."/>
            <person name="Knapp S.J."/>
            <person name="Lai Z."/>
            <person name="Le Paslier M.C."/>
            <person name="Lippi Y."/>
            <person name="Lorenzon L."/>
            <person name="Mandel J.R."/>
            <person name="Marage G."/>
            <person name="Marchand G."/>
            <person name="Marquand E."/>
            <person name="Bret-Mestries E."/>
            <person name="Morien E."/>
            <person name="Nambeesan S."/>
            <person name="Nguyen T."/>
            <person name="Pegot-Espagnet P."/>
            <person name="Pouilly N."/>
            <person name="Raftis F."/>
            <person name="Sallet E."/>
            <person name="Schiex T."/>
            <person name="Thomas J."/>
            <person name="Vandecasteele C."/>
            <person name="Vares D."/>
            <person name="Vear F."/>
            <person name="Vautrin S."/>
            <person name="Crespi M."/>
            <person name="Mangin B."/>
            <person name="Burke J.M."/>
            <person name="Salse J."/>
            <person name="Munos S."/>
            <person name="Vincourt P."/>
            <person name="Rieseberg L.H."/>
            <person name="Langlade N.B."/>
        </authorList>
    </citation>
    <scope>NUCLEOTIDE SEQUENCE [LARGE SCALE GENOMIC DNA]</scope>
    <source>
        <strain evidence="4">cv. SF193</strain>
        <tissue evidence="2">Leaves</tissue>
    </source>
</reference>
<dbReference type="AlphaFoldDB" id="A0A251RP24"/>